<comment type="caution">
    <text evidence="2">The sequence shown here is derived from an EMBL/GenBank/DDBJ whole genome shotgun (WGS) entry which is preliminary data.</text>
</comment>
<evidence type="ECO:0000313" key="3">
    <source>
        <dbReference type="Proteomes" id="UP000186922"/>
    </source>
</evidence>
<reference evidence="2 3" key="1">
    <citation type="journal article" date="2016" name="Nat. Commun.">
        <title>Extremotolerant tardigrade genome and improved radiotolerance of human cultured cells by tardigrade-unique protein.</title>
        <authorList>
            <person name="Hashimoto T."/>
            <person name="Horikawa D.D."/>
            <person name="Saito Y."/>
            <person name="Kuwahara H."/>
            <person name="Kozuka-Hata H."/>
            <person name="Shin-I T."/>
            <person name="Minakuchi Y."/>
            <person name="Ohishi K."/>
            <person name="Motoyama A."/>
            <person name="Aizu T."/>
            <person name="Enomoto A."/>
            <person name="Kondo K."/>
            <person name="Tanaka S."/>
            <person name="Hara Y."/>
            <person name="Koshikawa S."/>
            <person name="Sagara H."/>
            <person name="Miura T."/>
            <person name="Yokobori S."/>
            <person name="Miyagawa K."/>
            <person name="Suzuki Y."/>
            <person name="Kubo T."/>
            <person name="Oyama M."/>
            <person name="Kohara Y."/>
            <person name="Fujiyama A."/>
            <person name="Arakawa K."/>
            <person name="Katayama T."/>
            <person name="Toyoda A."/>
            <person name="Kunieda T."/>
        </authorList>
    </citation>
    <scope>NUCLEOTIDE SEQUENCE [LARGE SCALE GENOMIC DNA]</scope>
    <source>
        <strain evidence="2 3">YOKOZUNA-1</strain>
    </source>
</reference>
<proteinExistence type="predicted"/>
<dbReference type="AlphaFoldDB" id="A0A1D1UVW1"/>
<evidence type="ECO:0000313" key="2">
    <source>
        <dbReference type="EMBL" id="GAU93786.1"/>
    </source>
</evidence>
<dbReference type="EMBL" id="BDGG01000002">
    <property type="protein sequence ID" value="GAU93786.1"/>
    <property type="molecule type" value="Genomic_DNA"/>
</dbReference>
<organism evidence="2 3">
    <name type="scientific">Ramazzottius varieornatus</name>
    <name type="common">Water bear</name>
    <name type="synonym">Tardigrade</name>
    <dbReference type="NCBI Taxonomy" id="947166"/>
    <lineage>
        <taxon>Eukaryota</taxon>
        <taxon>Metazoa</taxon>
        <taxon>Ecdysozoa</taxon>
        <taxon>Tardigrada</taxon>
        <taxon>Eutardigrada</taxon>
        <taxon>Parachela</taxon>
        <taxon>Hypsibioidea</taxon>
        <taxon>Ramazzottiidae</taxon>
        <taxon>Ramazzottius</taxon>
    </lineage>
</organism>
<feature type="signal peptide" evidence="1">
    <location>
        <begin position="1"/>
        <end position="35"/>
    </location>
</feature>
<feature type="chain" id="PRO_5008897698" evidence="1">
    <location>
        <begin position="36"/>
        <end position="192"/>
    </location>
</feature>
<protein>
    <submittedName>
        <fullName evidence="2">Uncharacterized protein</fullName>
    </submittedName>
</protein>
<evidence type="ECO:0000256" key="1">
    <source>
        <dbReference type="SAM" id="SignalP"/>
    </source>
</evidence>
<keyword evidence="3" id="KW-1185">Reference proteome</keyword>
<keyword evidence="1" id="KW-0732">Signal</keyword>
<gene>
    <name evidence="2" type="primary">RvY_05672-1</name>
    <name evidence="2" type="synonym">RvY_05672.1</name>
    <name evidence="2" type="ORF">RvY_05672</name>
</gene>
<sequence>MPARTNNLPSGLRAVFRVFCCTCVAVFFCIAGAQGDFPDINGSAANSSSPSFQPPNTPNATLDNRADNINVTDLLRNVSSTGLDSLSAVLLLAKDYSTGNLSVLETTLKQLNKSSVVFLEIVIKGPEYITNTGPSYILKDNSSLALGYGSTYGETKAIVFGPTIGRFFGSRTVVSFFFITCTKSPLAGPTYG</sequence>
<accession>A0A1D1UVW1</accession>
<name>A0A1D1UVW1_RAMVA</name>
<dbReference type="Proteomes" id="UP000186922">
    <property type="component" value="Unassembled WGS sequence"/>
</dbReference>